<organism evidence="3 4">
    <name type="scientific">Metarhizium humberi</name>
    <dbReference type="NCBI Taxonomy" id="2596975"/>
    <lineage>
        <taxon>Eukaryota</taxon>
        <taxon>Fungi</taxon>
        <taxon>Dikarya</taxon>
        <taxon>Ascomycota</taxon>
        <taxon>Pezizomycotina</taxon>
        <taxon>Sordariomycetes</taxon>
        <taxon>Hypocreomycetidae</taxon>
        <taxon>Hypocreales</taxon>
        <taxon>Clavicipitaceae</taxon>
        <taxon>Metarhizium</taxon>
    </lineage>
</organism>
<dbReference type="GO" id="GO:0019748">
    <property type="term" value="P:secondary metabolic process"/>
    <property type="evidence" value="ECO:0007669"/>
    <property type="project" value="TreeGrafter"/>
</dbReference>
<dbReference type="InterPro" id="IPR005645">
    <property type="entry name" value="FSH-like_dom"/>
</dbReference>
<sequence>MKRILALHGVGSSAEILRDQLTPVVRALSQNYEFVYLDGAVGRERGPGMAPYYNGPFYSYTTGCTPAEIRDTLDDLSDFIQDDGPFDGVIGFSQGASVAASYILDHQAQHPDKAPPFGFAIFLSSVAAFSPDDLHCLPIVQRLVQQNYEAVHHFPDKISKKLAVSDSVFAEYLATTFKMARKIGATMPDYDIAFFKHRDPQKVPRVLHPALTTHRIQLPTVHFTGKKDDLPMMEQSRLVMGLCDPAMARVHQHSGGHAAPSKKPDVDRLVEAIEWAVTESANQATFHVALRRLPTRGLL</sequence>
<feature type="domain" description="Serine hydrolase" evidence="2">
    <location>
        <begin position="2"/>
        <end position="267"/>
    </location>
</feature>
<comment type="caution">
    <text evidence="3">The sequence shown here is derived from an EMBL/GenBank/DDBJ whole genome shotgun (WGS) entry which is preliminary data.</text>
</comment>
<gene>
    <name evidence="3" type="ORF">MHUMG1_07676</name>
</gene>
<dbReference type="PANTHER" id="PTHR48070">
    <property type="entry name" value="ESTERASE OVCA2"/>
    <property type="match status" value="1"/>
</dbReference>
<name>A0A9P8M5I5_9HYPO</name>
<evidence type="ECO:0000313" key="4">
    <source>
        <dbReference type="Proteomes" id="UP000764110"/>
    </source>
</evidence>
<proteinExistence type="predicted"/>
<dbReference type="InterPro" id="IPR050593">
    <property type="entry name" value="LovG"/>
</dbReference>
<dbReference type="Gene3D" id="3.40.50.1820">
    <property type="entry name" value="alpha/beta hydrolase"/>
    <property type="match status" value="1"/>
</dbReference>
<reference evidence="3 4" key="1">
    <citation type="submission" date="2020-07" db="EMBL/GenBank/DDBJ databases">
        <title>Metarhizium humberi genome.</title>
        <authorList>
            <person name="Lysoe E."/>
        </authorList>
    </citation>
    <scope>NUCLEOTIDE SEQUENCE [LARGE SCALE GENOMIC DNA]</scope>
    <source>
        <strain evidence="3 4">ESALQ1638</strain>
    </source>
</reference>
<evidence type="ECO:0000259" key="2">
    <source>
        <dbReference type="Pfam" id="PF03959"/>
    </source>
</evidence>
<dbReference type="Pfam" id="PF03959">
    <property type="entry name" value="FSH1"/>
    <property type="match status" value="1"/>
</dbReference>
<evidence type="ECO:0000313" key="3">
    <source>
        <dbReference type="EMBL" id="KAH0594328.1"/>
    </source>
</evidence>
<keyword evidence="4" id="KW-1185">Reference proteome</keyword>
<dbReference type="EMBL" id="JACEFI010000016">
    <property type="protein sequence ID" value="KAH0594328.1"/>
    <property type="molecule type" value="Genomic_DNA"/>
</dbReference>
<keyword evidence="1" id="KW-0378">Hydrolase</keyword>
<evidence type="ECO:0000256" key="1">
    <source>
        <dbReference type="ARBA" id="ARBA00022801"/>
    </source>
</evidence>
<dbReference type="GO" id="GO:0005737">
    <property type="term" value="C:cytoplasm"/>
    <property type="evidence" value="ECO:0007669"/>
    <property type="project" value="TreeGrafter"/>
</dbReference>
<dbReference type="SUPFAM" id="SSF53474">
    <property type="entry name" value="alpha/beta-Hydrolases"/>
    <property type="match status" value="1"/>
</dbReference>
<dbReference type="Proteomes" id="UP000764110">
    <property type="component" value="Unassembled WGS sequence"/>
</dbReference>
<accession>A0A9P8M5I5</accession>
<dbReference type="AlphaFoldDB" id="A0A9P8M5I5"/>
<dbReference type="InterPro" id="IPR029058">
    <property type="entry name" value="AB_hydrolase_fold"/>
</dbReference>
<dbReference type="GO" id="GO:0016787">
    <property type="term" value="F:hydrolase activity"/>
    <property type="evidence" value="ECO:0007669"/>
    <property type="project" value="UniProtKB-KW"/>
</dbReference>
<protein>
    <recommendedName>
        <fullName evidence="2">Serine hydrolase domain-containing protein</fullName>
    </recommendedName>
</protein>
<dbReference type="GO" id="GO:0005634">
    <property type="term" value="C:nucleus"/>
    <property type="evidence" value="ECO:0007669"/>
    <property type="project" value="TreeGrafter"/>
</dbReference>
<dbReference type="PANTHER" id="PTHR48070:SF4">
    <property type="entry name" value="ESTERASE ALNB"/>
    <property type="match status" value="1"/>
</dbReference>